<name>X8AI81_MYCXE</name>
<sequence length="98" mass="11031">MADFAQRFPTTIFLELMGLPVDELDQFLEWEHAILHTDLGQESGQQQQIAAMMAVMGRFSTIIAERREQPATTSSARLLPTRSTVSRSRMPTCSRSVC</sequence>
<dbReference type="EMBL" id="JAOB01000060">
    <property type="protein sequence ID" value="EUA30580.1"/>
    <property type="molecule type" value="Genomic_DNA"/>
</dbReference>
<feature type="region of interest" description="Disordered" evidence="1">
    <location>
        <begin position="66"/>
        <end position="98"/>
    </location>
</feature>
<dbReference type="AlphaFoldDB" id="X8AI81"/>
<dbReference type="GO" id="GO:0020037">
    <property type="term" value="F:heme binding"/>
    <property type="evidence" value="ECO:0007669"/>
    <property type="project" value="InterPro"/>
</dbReference>
<evidence type="ECO:0000313" key="2">
    <source>
        <dbReference type="EMBL" id="EUA30580.1"/>
    </source>
</evidence>
<dbReference type="Gene3D" id="1.10.630.10">
    <property type="entry name" value="Cytochrome P450"/>
    <property type="match status" value="1"/>
</dbReference>
<evidence type="ECO:0000256" key="1">
    <source>
        <dbReference type="SAM" id="MobiDB-lite"/>
    </source>
</evidence>
<accession>X8AI81</accession>
<comment type="caution">
    <text evidence="2">The sequence shown here is derived from an EMBL/GenBank/DDBJ whole genome shotgun (WGS) entry which is preliminary data.</text>
</comment>
<dbReference type="GO" id="GO:0005506">
    <property type="term" value="F:iron ion binding"/>
    <property type="evidence" value="ECO:0007669"/>
    <property type="project" value="InterPro"/>
</dbReference>
<proteinExistence type="predicted"/>
<dbReference type="GO" id="GO:0004497">
    <property type="term" value="F:monooxygenase activity"/>
    <property type="evidence" value="ECO:0007669"/>
    <property type="project" value="InterPro"/>
</dbReference>
<dbReference type="InterPro" id="IPR036396">
    <property type="entry name" value="Cyt_P450_sf"/>
</dbReference>
<protein>
    <submittedName>
        <fullName evidence="2">Putative cytochrome P450</fullName>
    </submittedName>
</protein>
<gene>
    <name evidence="2" type="ORF">I553_4837</name>
</gene>
<organism evidence="2">
    <name type="scientific">Mycobacterium xenopi 4042</name>
    <dbReference type="NCBI Taxonomy" id="1299334"/>
    <lineage>
        <taxon>Bacteria</taxon>
        <taxon>Bacillati</taxon>
        <taxon>Actinomycetota</taxon>
        <taxon>Actinomycetes</taxon>
        <taxon>Mycobacteriales</taxon>
        <taxon>Mycobacteriaceae</taxon>
        <taxon>Mycobacterium</taxon>
    </lineage>
</organism>
<dbReference type="GO" id="GO:0016705">
    <property type="term" value="F:oxidoreductase activity, acting on paired donors, with incorporation or reduction of molecular oxygen"/>
    <property type="evidence" value="ECO:0007669"/>
    <property type="project" value="InterPro"/>
</dbReference>
<feature type="compositionally biased region" description="Polar residues" evidence="1">
    <location>
        <begin position="70"/>
        <end position="98"/>
    </location>
</feature>
<dbReference type="PATRIC" id="fig|1299334.3.peg.6510"/>
<reference evidence="2" key="1">
    <citation type="submission" date="2014-01" db="EMBL/GenBank/DDBJ databases">
        <authorList>
            <person name="Brown-Elliot B."/>
            <person name="Wallace R."/>
            <person name="Lenaerts A."/>
            <person name="Ordway D."/>
            <person name="DeGroote M.A."/>
            <person name="Parker T."/>
            <person name="Sizemore C."/>
            <person name="Tallon L.J."/>
            <person name="Sadzewicz L.K."/>
            <person name="Sengamalay N."/>
            <person name="Fraser C.M."/>
            <person name="Hine E."/>
            <person name="Shefchek K.A."/>
            <person name="Das S.P."/>
            <person name="Tettelin H."/>
        </authorList>
    </citation>
    <scope>NUCLEOTIDE SEQUENCE [LARGE SCALE GENOMIC DNA]</scope>
    <source>
        <strain evidence="2">4042</strain>
    </source>
</reference>
<dbReference type="SUPFAM" id="SSF48264">
    <property type="entry name" value="Cytochrome P450"/>
    <property type="match status" value="1"/>
</dbReference>